<organism evidence="5">
    <name type="scientific">Tanacetum cinerariifolium</name>
    <name type="common">Dalmatian daisy</name>
    <name type="synonym">Chrysanthemum cinerariifolium</name>
    <dbReference type="NCBI Taxonomy" id="118510"/>
    <lineage>
        <taxon>Eukaryota</taxon>
        <taxon>Viridiplantae</taxon>
        <taxon>Streptophyta</taxon>
        <taxon>Embryophyta</taxon>
        <taxon>Tracheophyta</taxon>
        <taxon>Spermatophyta</taxon>
        <taxon>Magnoliopsida</taxon>
        <taxon>eudicotyledons</taxon>
        <taxon>Gunneridae</taxon>
        <taxon>Pentapetalae</taxon>
        <taxon>asterids</taxon>
        <taxon>campanulids</taxon>
        <taxon>Asterales</taxon>
        <taxon>Asteraceae</taxon>
        <taxon>Asteroideae</taxon>
        <taxon>Anthemideae</taxon>
        <taxon>Anthemidinae</taxon>
        <taxon>Tanacetum</taxon>
    </lineage>
</organism>
<sequence length="1183" mass="133440">MLIIRARRFIKRTGRNLDINGQKICFDRSKIECFNCHKNGHFARECRALKNQENRGREYGRKTVPVENPTKNALIAQDGIGGYDWSYQAEEEHPTNYTLMALTSSGSSSSLDFKVDSCSGTCIKADATLKEQYDSLVKDTTARERVVVSENIGREANVVKASACWVWKSKHSSASNTFKKYSYIDGNSQQKEYKEKGFIDSGCSRHMTVKKCYLTDYEDYDGGFVSFGDGKGRIAGKGKIKTGTFDFDDVYFKQTNGITGTKDNIVASQAEKKKELEREYILIPICTTNPLNSQGLKDSAVDAAKKAIEVDESRVLNNDGQDDQITISEFEGLLQQERQTEHINSTNIFNTVVSPVNTVGPSFVNTASPSQINAAGTPASTNAFEEHPFERFSPFKNAFSLPHVPIVTLINDTGGIFGNAYDDEAVEEEVNINNVVSSYTTPDAPLTKFLKDHPKDQLICSIETPVHIRHMTKINEEHCLISSVQKLRRTNHKDFQNYSKHSKEPNKALVKDTKAEDVDVHLYRSMIGSLTYLTASRPDIIFVVCACARIQVTPKTLHLHAVKRIFRYLKGQPKLGLCYPRDSPFDLEAYFVSDYVGASLDRKSTTGAEYVAAASCCRRVLWIQNQMIDYGFNLMNTKIYIDNESTICILKNPFWTSAKVKTVNDDVRLQALVDGKKVLVNEASIRRDLRLDDAEGTACLPNAAIFEGLARTGKHKPRMKQREATEVPHTEPQAKERVPTPSHDLLPSGKNRLKLNELMDICIKLSDMVLSLEQTKTNQAAEIEKLKKRVKKLKGKKKKRTHGLKRLYKVGLSTRVESSNDEEGLGAQKDASKQEKIAEIDANEDLFLINETVQDQGRIKDQELFGVHDLDGDEVFVYVITGENVEYDATIAESVEGIVAATTSQISKDKLTLAQTLMEIKAKDIGKGIMVKHEKPSKKKDQIALDEEVARKLEAEMKAEMKKEERIAMEKNEVNRAVIEEWDDVQATIDANRRKYFAVKRSKEIKNKPPTKPQQKSLMCIYMKNIEGFKQNDFKGKSFDDIKKMFDKVYKRVNTFVDMNTENVEESLKKTQAVTQAEVTEGSSKRAGQGLEQESSKKQKLDEQKQAKVADDDTAELKRCLEIVLEDDDDVAIEATPLSSKSSTIVDYKIYKKVKKSYFKIIRADGNLQNYLTFGTMFKNFNR</sequence>
<name>A0A6L2NSL8_TANCI</name>
<dbReference type="GO" id="GO:0003676">
    <property type="term" value="F:nucleic acid binding"/>
    <property type="evidence" value="ECO:0007669"/>
    <property type="project" value="InterPro"/>
</dbReference>
<accession>A0A6L2NSL8</accession>
<evidence type="ECO:0000256" key="3">
    <source>
        <dbReference type="SAM" id="MobiDB-lite"/>
    </source>
</evidence>
<feature type="region of interest" description="Disordered" evidence="3">
    <location>
        <begin position="713"/>
        <end position="749"/>
    </location>
</feature>
<keyword evidence="1" id="KW-0863">Zinc-finger</keyword>
<dbReference type="InterPro" id="IPR054722">
    <property type="entry name" value="PolX-like_BBD"/>
</dbReference>
<dbReference type="InterPro" id="IPR036875">
    <property type="entry name" value="Znf_CCHC_sf"/>
</dbReference>
<evidence type="ECO:0000313" key="5">
    <source>
        <dbReference type="EMBL" id="GEU87554.1"/>
    </source>
</evidence>
<dbReference type="SMART" id="SM00343">
    <property type="entry name" value="ZnF_C2HC"/>
    <property type="match status" value="1"/>
</dbReference>
<keyword evidence="1" id="KW-0479">Metal-binding</keyword>
<proteinExistence type="predicted"/>
<dbReference type="GO" id="GO:0008270">
    <property type="term" value="F:zinc ion binding"/>
    <property type="evidence" value="ECO:0007669"/>
    <property type="project" value="UniProtKB-KW"/>
</dbReference>
<feature type="domain" description="CCHC-type" evidence="4">
    <location>
        <begin position="33"/>
        <end position="47"/>
    </location>
</feature>
<dbReference type="EMBL" id="BKCJ010009562">
    <property type="protein sequence ID" value="GEU87554.1"/>
    <property type="molecule type" value="Genomic_DNA"/>
</dbReference>
<evidence type="ECO:0000256" key="1">
    <source>
        <dbReference type="PROSITE-ProRule" id="PRU00047"/>
    </source>
</evidence>
<dbReference type="Pfam" id="PF22936">
    <property type="entry name" value="Pol_BBD"/>
    <property type="match status" value="1"/>
</dbReference>
<evidence type="ECO:0000259" key="4">
    <source>
        <dbReference type="PROSITE" id="PS50158"/>
    </source>
</evidence>
<reference evidence="5" key="1">
    <citation type="journal article" date="2019" name="Sci. Rep.">
        <title>Draft genome of Tanacetum cinerariifolium, the natural source of mosquito coil.</title>
        <authorList>
            <person name="Yamashiro T."/>
            <person name="Shiraishi A."/>
            <person name="Satake H."/>
            <person name="Nakayama K."/>
        </authorList>
    </citation>
    <scope>NUCLEOTIDE SEQUENCE</scope>
</reference>
<dbReference type="Gene3D" id="4.10.60.10">
    <property type="entry name" value="Zinc finger, CCHC-type"/>
    <property type="match status" value="1"/>
</dbReference>
<feature type="compositionally biased region" description="Basic and acidic residues" evidence="3">
    <location>
        <begin position="720"/>
        <end position="738"/>
    </location>
</feature>
<dbReference type="InterPro" id="IPR001878">
    <property type="entry name" value="Znf_CCHC"/>
</dbReference>
<feature type="region of interest" description="Disordered" evidence="3">
    <location>
        <begin position="1076"/>
        <end position="1108"/>
    </location>
</feature>
<dbReference type="AlphaFoldDB" id="A0A6L2NSL8"/>
<evidence type="ECO:0000256" key="2">
    <source>
        <dbReference type="SAM" id="Coils"/>
    </source>
</evidence>
<dbReference type="PANTHER" id="PTHR11439">
    <property type="entry name" value="GAG-POL-RELATED RETROTRANSPOSON"/>
    <property type="match status" value="1"/>
</dbReference>
<gene>
    <name evidence="5" type="ORF">Tci_059532</name>
</gene>
<protein>
    <recommendedName>
        <fullName evidence="4">CCHC-type domain-containing protein</fullName>
    </recommendedName>
</protein>
<dbReference type="SUPFAM" id="SSF57756">
    <property type="entry name" value="Retrovirus zinc finger-like domains"/>
    <property type="match status" value="1"/>
</dbReference>
<keyword evidence="2" id="KW-0175">Coiled coil</keyword>
<feature type="coiled-coil region" evidence="2">
    <location>
        <begin position="769"/>
        <end position="796"/>
    </location>
</feature>
<comment type="caution">
    <text evidence="5">The sequence shown here is derived from an EMBL/GenBank/DDBJ whole genome shotgun (WGS) entry which is preliminary data.</text>
</comment>
<dbReference type="PROSITE" id="PS50158">
    <property type="entry name" value="ZF_CCHC"/>
    <property type="match status" value="1"/>
</dbReference>
<feature type="compositionally biased region" description="Basic and acidic residues" evidence="3">
    <location>
        <begin position="1094"/>
        <end position="1108"/>
    </location>
</feature>
<dbReference type="PANTHER" id="PTHR11439:SF495">
    <property type="entry name" value="REVERSE TRANSCRIPTASE, RNA-DEPENDENT DNA POLYMERASE-RELATED"/>
    <property type="match status" value="1"/>
</dbReference>
<keyword evidence="1" id="KW-0862">Zinc</keyword>